<evidence type="ECO:0000313" key="4">
    <source>
        <dbReference type="Proteomes" id="UP000821866"/>
    </source>
</evidence>
<feature type="compositionally biased region" description="Polar residues" evidence="1">
    <location>
        <begin position="1"/>
        <end position="16"/>
    </location>
</feature>
<keyword evidence="2" id="KW-0472">Membrane</keyword>
<accession>A0A9J6D0B6</accession>
<keyword evidence="2" id="KW-1133">Transmembrane helix</keyword>
<name>A0A9J6D0B6_RHIMP</name>
<protein>
    <submittedName>
        <fullName evidence="3">Uncharacterized protein</fullName>
    </submittedName>
</protein>
<feature type="region of interest" description="Disordered" evidence="1">
    <location>
        <begin position="1"/>
        <end position="29"/>
    </location>
</feature>
<dbReference type="EMBL" id="JABSTU010004017">
    <property type="protein sequence ID" value="KAH7964345.1"/>
    <property type="molecule type" value="Genomic_DNA"/>
</dbReference>
<reference evidence="3" key="1">
    <citation type="journal article" date="2020" name="Cell">
        <title>Large-Scale Comparative Analyses of Tick Genomes Elucidate Their Genetic Diversity and Vector Capacities.</title>
        <authorList>
            <consortium name="Tick Genome and Microbiome Consortium (TIGMIC)"/>
            <person name="Jia N."/>
            <person name="Wang J."/>
            <person name="Shi W."/>
            <person name="Du L."/>
            <person name="Sun Y."/>
            <person name="Zhan W."/>
            <person name="Jiang J.F."/>
            <person name="Wang Q."/>
            <person name="Zhang B."/>
            <person name="Ji P."/>
            <person name="Bell-Sakyi L."/>
            <person name="Cui X.M."/>
            <person name="Yuan T.T."/>
            <person name="Jiang B.G."/>
            <person name="Yang W.F."/>
            <person name="Lam T.T."/>
            <person name="Chang Q.C."/>
            <person name="Ding S.J."/>
            <person name="Wang X.J."/>
            <person name="Zhu J.G."/>
            <person name="Ruan X.D."/>
            <person name="Zhao L."/>
            <person name="Wei J.T."/>
            <person name="Ye R.Z."/>
            <person name="Que T.C."/>
            <person name="Du C.H."/>
            <person name="Zhou Y.H."/>
            <person name="Cheng J.X."/>
            <person name="Dai P.F."/>
            <person name="Guo W.B."/>
            <person name="Han X.H."/>
            <person name="Huang E.J."/>
            <person name="Li L.F."/>
            <person name="Wei W."/>
            <person name="Gao Y.C."/>
            <person name="Liu J.Z."/>
            <person name="Shao H.Z."/>
            <person name="Wang X."/>
            <person name="Wang C.C."/>
            <person name="Yang T.C."/>
            <person name="Huo Q.B."/>
            <person name="Li W."/>
            <person name="Chen H.Y."/>
            <person name="Chen S.E."/>
            <person name="Zhou L.G."/>
            <person name="Ni X.B."/>
            <person name="Tian J.H."/>
            <person name="Sheng Y."/>
            <person name="Liu T."/>
            <person name="Pan Y.S."/>
            <person name="Xia L.Y."/>
            <person name="Li J."/>
            <person name="Zhao F."/>
            <person name="Cao W.C."/>
        </authorList>
    </citation>
    <scope>NUCLEOTIDE SEQUENCE</scope>
    <source>
        <strain evidence="3">Rmic-2018</strain>
    </source>
</reference>
<dbReference type="AlphaFoldDB" id="A0A9J6D0B6"/>
<feature type="compositionally biased region" description="Basic residues" evidence="1">
    <location>
        <begin position="147"/>
        <end position="161"/>
    </location>
</feature>
<dbReference type="Proteomes" id="UP000821866">
    <property type="component" value="Unassembled WGS sequence"/>
</dbReference>
<evidence type="ECO:0000313" key="3">
    <source>
        <dbReference type="EMBL" id="KAH7964345.1"/>
    </source>
</evidence>
<proteinExistence type="predicted"/>
<evidence type="ECO:0000256" key="2">
    <source>
        <dbReference type="SAM" id="Phobius"/>
    </source>
</evidence>
<organism evidence="3 4">
    <name type="scientific">Rhipicephalus microplus</name>
    <name type="common">Cattle tick</name>
    <name type="synonym">Boophilus microplus</name>
    <dbReference type="NCBI Taxonomy" id="6941"/>
    <lineage>
        <taxon>Eukaryota</taxon>
        <taxon>Metazoa</taxon>
        <taxon>Ecdysozoa</taxon>
        <taxon>Arthropoda</taxon>
        <taxon>Chelicerata</taxon>
        <taxon>Arachnida</taxon>
        <taxon>Acari</taxon>
        <taxon>Parasitiformes</taxon>
        <taxon>Ixodida</taxon>
        <taxon>Ixodoidea</taxon>
        <taxon>Ixodidae</taxon>
        <taxon>Rhipicephalinae</taxon>
        <taxon>Rhipicephalus</taxon>
        <taxon>Boophilus</taxon>
    </lineage>
</organism>
<sequence>MGSKPTSDSTELSRTESISSQSSLRASSEFHVTQDDVLQELGFLHQKMEQTALQCEGLFRIPVTDLESGSAENAASPGVATPVDPERVVAFRELPKDPEIPISKTAAIPVKDFEIPNSEAMAAPTQEVKPSSRSSWLSVKLSRLRLSRRKGAKSAKRKTKRKMQESRDATSSSSNRRLRSALGPSLGSFGFVAFVLVAIILVFAYVIAFRGSRDIRRSQELALRKATNGTLLHE</sequence>
<keyword evidence="2" id="KW-0812">Transmembrane</keyword>
<evidence type="ECO:0000256" key="1">
    <source>
        <dbReference type="SAM" id="MobiDB-lite"/>
    </source>
</evidence>
<feature type="transmembrane region" description="Helical" evidence="2">
    <location>
        <begin position="186"/>
        <end position="208"/>
    </location>
</feature>
<feature type="region of interest" description="Disordered" evidence="1">
    <location>
        <begin position="147"/>
        <end position="177"/>
    </location>
</feature>
<comment type="caution">
    <text evidence="3">The sequence shown here is derived from an EMBL/GenBank/DDBJ whole genome shotgun (WGS) entry which is preliminary data.</text>
</comment>
<feature type="compositionally biased region" description="Low complexity" evidence="1">
    <location>
        <begin position="17"/>
        <end position="27"/>
    </location>
</feature>
<keyword evidence="4" id="KW-1185">Reference proteome</keyword>
<reference evidence="3" key="2">
    <citation type="submission" date="2021-09" db="EMBL/GenBank/DDBJ databases">
        <authorList>
            <person name="Jia N."/>
            <person name="Wang J."/>
            <person name="Shi W."/>
            <person name="Du L."/>
            <person name="Sun Y."/>
            <person name="Zhan W."/>
            <person name="Jiang J."/>
            <person name="Wang Q."/>
            <person name="Zhang B."/>
            <person name="Ji P."/>
            <person name="Sakyi L.B."/>
            <person name="Cui X."/>
            <person name="Yuan T."/>
            <person name="Jiang B."/>
            <person name="Yang W."/>
            <person name="Lam T.T.-Y."/>
            <person name="Chang Q."/>
            <person name="Ding S."/>
            <person name="Wang X."/>
            <person name="Zhu J."/>
            <person name="Ruan X."/>
            <person name="Zhao L."/>
            <person name="Wei J."/>
            <person name="Que T."/>
            <person name="Du C."/>
            <person name="Cheng J."/>
            <person name="Dai P."/>
            <person name="Han X."/>
            <person name="Huang E."/>
            <person name="Gao Y."/>
            <person name="Liu J."/>
            <person name="Shao H."/>
            <person name="Ye R."/>
            <person name="Li L."/>
            <person name="Wei W."/>
            <person name="Wang X."/>
            <person name="Wang C."/>
            <person name="Huo Q."/>
            <person name="Li W."/>
            <person name="Guo W."/>
            <person name="Chen H."/>
            <person name="Chen S."/>
            <person name="Zhou L."/>
            <person name="Zhou L."/>
            <person name="Ni X."/>
            <person name="Tian J."/>
            <person name="Zhou Y."/>
            <person name="Sheng Y."/>
            <person name="Liu T."/>
            <person name="Pan Y."/>
            <person name="Xia L."/>
            <person name="Li J."/>
            <person name="Zhao F."/>
            <person name="Cao W."/>
        </authorList>
    </citation>
    <scope>NUCLEOTIDE SEQUENCE</scope>
    <source>
        <strain evidence="3">Rmic-2018</strain>
        <tissue evidence="3">Larvae</tissue>
    </source>
</reference>
<gene>
    <name evidence="3" type="ORF">HPB51_027413</name>
</gene>